<feature type="region of interest" description="Disordered" evidence="1">
    <location>
        <begin position="224"/>
        <end position="246"/>
    </location>
</feature>
<evidence type="ECO:0000313" key="5">
    <source>
        <dbReference type="Proteomes" id="UP000050425"/>
    </source>
</evidence>
<reference evidence="4 5" key="1">
    <citation type="submission" date="2015-09" db="EMBL/GenBank/DDBJ databases">
        <title>Genome announcement of multiple Pseudomonas syringae strains.</title>
        <authorList>
            <person name="Thakur S."/>
            <person name="Wang P.W."/>
            <person name="Gong Y."/>
            <person name="Weir B.S."/>
            <person name="Guttman D.S."/>
        </authorList>
    </citation>
    <scope>NUCLEOTIDE SEQUENCE [LARGE SCALE GENOMIC DNA]</scope>
    <source>
        <strain evidence="4 5">ICMP4303</strain>
    </source>
</reference>
<feature type="domain" description="TPM" evidence="3">
    <location>
        <begin position="46"/>
        <end position="169"/>
    </location>
</feature>
<evidence type="ECO:0000313" key="4">
    <source>
        <dbReference type="EMBL" id="KPW44496.1"/>
    </source>
</evidence>
<accession>A0A0P9J473</accession>
<feature type="compositionally biased region" description="Basic and acidic residues" evidence="1">
    <location>
        <begin position="224"/>
        <end position="234"/>
    </location>
</feature>
<proteinExistence type="predicted"/>
<keyword evidence="2" id="KW-1133">Transmembrane helix</keyword>
<organism evidence="4 5">
    <name type="scientific">Pseudomonas syringae pv. antirrhini</name>
    <dbReference type="NCBI Taxonomy" id="251702"/>
    <lineage>
        <taxon>Bacteria</taxon>
        <taxon>Pseudomonadati</taxon>
        <taxon>Pseudomonadota</taxon>
        <taxon>Gammaproteobacteria</taxon>
        <taxon>Pseudomonadales</taxon>
        <taxon>Pseudomonadaceae</taxon>
        <taxon>Pseudomonas</taxon>
    </lineage>
</organism>
<evidence type="ECO:0000256" key="1">
    <source>
        <dbReference type="SAM" id="MobiDB-lite"/>
    </source>
</evidence>
<dbReference type="Gene3D" id="3.10.310.50">
    <property type="match status" value="1"/>
</dbReference>
<keyword evidence="2" id="KW-0812">Transmembrane</keyword>
<gene>
    <name evidence="4" type="ORF">ALO88_05288</name>
</gene>
<comment type="caution">
    <text evidence="4">The sequence shown here is derived from an EMBL/GenBank/DDBJ whole genome shotgun (WGS) entry which is preliminary data.</text>
</comment>
<dbReference type="PATRIC" id="fig|251702.3.peg.4291"/>
<dbReference type="Proteomes" id="UP000050425">
    <property type="component" value="Unassembled WGS sequence"/>
</dbReference>
<evidence type="ECO:0000259" key="3">
    <source>
        <dbReference type="Pfam" id="PF04536"/>
    </source>
</evidence>
<evidence type="ECO:0000256" key="2">
    <source>
        <dbReference type="SAM" id="Phobius"/>
    </source>
</evidence>
<name>A0A0P9J473_9PSED</name>
<dbReference type="PANTHER" id="PTHR30373">
    <property type="entry name" value="UPF0603 PROTEIN YGCG"/>
    <property type="match status" value="1"/>
</dbReference>
<keyword evidence="2" id="KW-0472">Membrane</keyword>
<dbReference type="InterPro" id="IPR007621">
    <property type="entry name" value="TPM_dom"/>
</dbReference>
<protein>
    <recommendedName>
        <fullName evidence="3">TPM domain-containing protein</fullName>
    </recommendedName>
</protein>
<dbReference type="EMBL" id="LJPT01000162">
    <property type="protein sequence ID" value="KPW44496.1"/>
    <property type="molecule type" value="Genomic_DNA"/>
</dbReference>
<dbReference type="AlphaFoldDB" id="A0A0P9J473"/>
<feature type="transmembrane region" description="Helical" evidence="2">
    <location>
        <begin position="197"/>
        <end position="216"/>
    </location>
</feature>
<dbReference type="Pfam" id="PF04536">
    <property type="entry name" value="TPM_phosphatase"/>
    <property type="match status" value="1"/>
</dbReference>
<dbReference type="PANTHER" id="PTHR30373:SF2">
    <property type="entry name" value="UPF0603 PROTEIN YGCG"/>
    <property type="match status" value="1"/>
</dbReference>
<sequence>MQKSTGGLILKSVSRLMLCMVMFLGGVFRADAQEPALVFPPMTGSVVDAAQMLDSQTTVRLARLLRAHEQATGERVVVVTQADLQGASLEEFGARLGDAWGLGLHGEDDSVLLMIDRDKRKVFMEVGAALQDRLSDAQSSLIIDMLMTPEFDDGRFAVGIERGARAVIAALGGQIPDYPEPTRQMAGYEEQASDDQVWLFAVVLTLIVLAIVVISIRRGAAVRPARDRTTERSGGRFGGGGASGNW</sequence>
<feature type="compositionally biased region" description="Gly residues" evidence="1">
    <location>
        <begin position="235"/>
        <end position="246"/>
    </location>
</feature>